<keyword evidence="6" id="KW-1185">Reference proteome</keyword>
<dbReference type="InterPro" id="IPR020904">
    <property type="entry name" value="Sc_DH/Rdtase_CS"/>
</dbReference>
<dbReference type="Gene3D" id="3.40.50.720">
    <property type="entry name" value="NAD(P)-binding Rossmann-like Domain"/>
    <property type="match status" value="1"/>
</dbReference>
<dbReference type="CDD" id="cd05233">
    <property type="entry name" value="SDR_c"/>
    <property type="match status" value="1"/>
</dbReference>
<reference evidence="5 6" key="1">
    <citation type="submission" date="2022-11" db="EMBL/GenBank/DDBJ databases">
        <title>Taxonomy of Curtobacterium flaccumfaciens.</title>
        <authorList>
            <person name="Osdaghi E."/>
            <person name="Taghavi S.M."/>
            <person name="Hamidizade M."/>
            <person name="Abachi H."/>
            <person name="Fazliarab A."/>
            <person name="Baeyen S."/>
            <person name="Portier P."/>
            <person name="Van Vaerenbergh J."/>
            <person name="Jacques M.-A."/>
        </authorList>
    </citation>
    <scope>NUCLEOTIDE SEQUENCE [LARGE SCALE GENOMIC DNA]</scope>
    <source>
        <strain evidence="5 6">LMG 3715</strain>
    </source>
</reference>
<evidence type="ECO:0000256" key="1">
    <source>
        <dbReference type="ARBA" id="ARBA00006484"/>
    </source>
</evidence>
<evidence type="ECO:0000256" key="3">
    <source>
        <dbReference type="SAM" id="MobiDB-lite"/>
    </source>
</evidence>
<dbReference type="InterPro" id="IPR057326">
    <property type="entry name" value="KR_dom"/>
</dbReference>
<dbReference type="PRINTS" id="PR00080">
    <property type="entry name" value="SDRFAMILY"/>
</dbReference>
<dbReference type="SUPFAM" id="SSF51735">
    <property type="entry name" value="NAD(P)-binding Rossmann-fold domains"/>
    <property type="match status" value="1"/>
</dbReference>
<feature type="domain" description="Ketoreductase" evidence="4">
    <location>
        <begin position="23"/>
        <end position="195"/>
    </location>
</feature>
<comment type="similarity">
    <text evidence="1">Belongs to the short-chain dehydrogenases/reductases (SDR) family.</text>
</comment>
<dbReference type="InterPro" id="IPR002347">
    <property type="entry name" value="SDR_fam"/>
</dbReference>
<feature type="compositionally biased region" description="Low complexity" evidence="3">
    <location>
        <begin position="1"/>
        <end position="18"/>
    </location>
</feature>
<dbReference type="Pfam" id="PF13561">
    <property type="entry name" value="adh_short_C2"/>
    <property type="match status" value="1"/>
</dbReference>
<dbReference type="PRINTS" id="PR00081">
    <property type="entry name" value="GDHRDH"/>
</dbReference>
<dbReference type="PANTHER" id="PTHR43477">
    <property type="entry name" value="DIHYDROANTICAPSIN 7-DEHYDROGENASE"/>
    <property type="match status" value="1"/>
</dbReference>
<evidence type="ECO:0000313" key="6">
    <source>
        <dbReference type="Proteomes" id="UP001207276"/>
    </source>
</evidence>
<sequence length="264" mass="26666">MTDTTDQAGTTGTTGTPGSHAGLRAIVTGGASGIGAAIAAALRERGAAVAVLDLQPSTAEGLVSVTCDVSSDESVRAAVASAVDQLGGLDVLVNNAGIGAQGSVEDNTDDEWRRVYEVNVLGAVRLSRAALPHLRASDSASIVNTCSVAATAGLPQRALYSATKGAISALTRAMAADHVREGIRVNAVNPGTADTPWIARLLSTADDPAAERAALEARQPHGRLVQAAEVAEAVAYLTSPLARSTTGVELAVDGGMQALRLRPA</sequence>
<dbReference type="Proteomes" id="UP001207276">
    <property type="component" value="Unassembled WGS sequence"/>
</dbReference>
<dbReference type="InterPro" id="IPR051122">
    <property type="entry name" value="SDR_DHRS6-like"/>
</dbReference>
<evidence type="ECO:0000256" key="2">
    <source>
        <dbReference type="ARBA" id="ARBA00023002"/>
    </source>
</evidence>
<comment type="caution">
    <text evidence="5">The sequence shown here is derived from an EMBL/GenBank/DDBJ whole genome shotgun (WGS) entry which is preliminary data.</text>
</comment>
<dbReference type="InterPro" id="IPR036291">
    <property type="entry name" value="NAD(P)-bd_dom_sf"/>
</dbReference>
<dbReference type="PROSITE" id="PS00061">
    <property type="entry name" value="ADH_SHORT"/>
    <property type="match status" value="1"/>
</dbReference>
<accession>A0ABT3RZF6</accession>
<feature type="region of interest" description="Disordered" evidence="3">
    <location>
        <begin position="1"/>
        <end position="22"/>
    </location>
</feature>
<keyword evidence="2" id="KW-0560">Oxidoreductase</keyword>
<dbReference type="SMART" id="SM00822">
    <property type="entry name" value="PKS_KR"/>
    <property type="match status" value="1"/>
</dbReference>
<dbReference type="EMBL" id="JAPJDE010000002">
    <property type="protein sequence ID" value="MCX2847970.1"/>
    <property type="molecule type" value="Genomic_DNA"/>
</dbReference>
<proteinExistence type="inferred from homology"/>
<protein>
    <submittedName>
        <fullName evidence="5">SDR family NAD(P)-dependent oxidoreductase</fullName>
    </submittedName>
</protein>
<organism evidence="5 6">
    <name type="scientific">Curtobacterium poinsettiae</name>
    <dbReference type="NCBI Taxonomy" id="159612"/>
    <lineage>
        <taxon>Bacteria</taxon>
        <taxon>Bacillati</taxon>
        <taxon>Actinomycetota</taxon>
        <taxon>Actinomycetes</taxon>
        <taxon>Micrococcales</taxon>
        <taxon>Microbacteriaceae</taxon>
        <taxon>Curtobacterium</taxon>
    </lineage>
</organism>
<gene>
    <name evidence="5" type="ORF">ORG12_04730</name>
</gene>
<name>A0ABT3RZF6_9MICO</name>
<dbReference type="PANTHER" id="PTHR43477:SF1">
    <property type="entry name" value="DIHYDROANTICAPSIN 7-DEHYDROGENASE"/>
    <property type="match status" value="1"/>
</dbReference>
<evidence type="ECO:0000313" key="5">
    <source>
        <dbReference type="EMBL" id="MCX2847970.1"/>
    </source>
</evidence>
<dbReference type="RefSeq" id="WP_214518658.1">
    <property type="nucleotide sequence ID" value="NZ_CP104934.1"/>
</dbReference>
<evidence type="ECO:0000259" key="4">
    <source>
        <dbReference type="SMART" id="SM00822"/>
    </source>
</evidence>